<gene>
    <name evidence="1" type="ORF">O970_07325</name>
</gene>
<proteinExistence type="predicted"/>
<evidence type="ECO:0000313" key="2">
    <source>
        <dbReference type="Proteomes" id="UP000506160"/>
    </source>
</evidence>
<comment type="caution">
    <text evidence="1">The sequence shown here is derived from an EMBL/GenBank/DDBJ whole genome shotgun (WGS) entry which is preliminary data.</text>
</comment>
<organism evidence="1 2">
    <name type="scientific">Candidatus Schmidhempelia bombi str. Bimp</name>
    <dbReference type="NCBI Taxonomy" id="1387197"/>
    <lineage>
        <taxon>Bacteria</taxon>
        <taxon>Pseudomonadati</taxon>
        <taxon>Pseudomonadota</taxon>
        <taxon>Gammaproteobacteria</taxon>
        <taxon>Orbales</taxon>
        <taxon>Orbaceae</taxon>
        <taxon>Candidatus Schmidhempelia</taxon>
    </lineage>
</organism>
<dbReference type="RefSeq" id="WP_024496468.1">
    <property type="nucleotide sequence ID" value="NZ_AWGA01000066.1"/>
</dbReference>
<name>A0AB94IBH7_9GAMM</name>
<protein>
    <submittedName>
        <fullName evidence="1">Uncharacterized protein</fullName>
    </submittedName>
</protein>
<keyword evidence="2" id="KW-1185">Reference proteome</keyword>
<evidence type="ECO:0000313" key="1">
    <source>
        <dbReference type="EMBL" id="TEA26759.1"/>
    </source>
</evidence>
<dbReference type="EMBL" id="AWGA01000066">
    <property type="protein sequence ID" value="TEA26759.1"/>
    <property type="molecule type" value="Genomic_DNA"/>
</dbReference>
<reference evidence="1 2" key="1">
    <citation type="journal article" date="2014" name="Appl. Environ. Microbiol.">
        <title>Genomic features of a bumble bee symbiont reflect its host environment.</title>
        <authorList>
            <person name="Martinson V.G."/>
            <person name="Magoc T."/>
            <person name="Koch H."/>
            <person name="Salzberg S.L."/>
            <person name="Moran N.A."/>
        </authorList>
    </citation>
    <scope>NUCLEOTIDE SEQUENCE [LARGE SCALE GENOMIC DNA]</scope>
    <source>
        <strain evidence="1 2">Bimp</strain>
    </source>
</reference>
<dbReference type="Proteomes" id="UP000506160">
    <property type="component" value="Unassembled WGS sequence"/>
</dbReference>
<accession>A0AB94IBH7</accession>
<dbReference type="AlphaFoldDB" id="A0AB94IBH7"/>
<sequence>MIIINYWQHVSKRYFLSHLFLSVIAAGFGLTTNTVAISSAPVNATVTIITIAVMAKARLQDGLHAIEKVARGHWLFSSHRKQCIDVITHVASSIFFRHLLPLKGYAFANAIRAGPKYTFR</sequence>